<evidence type="ECO:0000259" key="2">
    <source>
        <dbReference type="PROSITE" id="PS50222"/>
    </source>
</evidence>
<evidence type="ECO:0000313" key="3">
    <source>
        <dbReference type="EMBL" id="KAK5971705.1"/>
    </source>
</evidence>
<dbReference type="Pfam" id="PF13202">
    <property type="entry name" value="EF-hand_5"/>
    <property type="match status" value="1"/>
</dbReference>
<dbReference type="InterPro" id="IPR002048">
    <property type="entry name" value="EF_hand_dom"/>
</dbReference>
<dbReference type="SMART" id="SM00054">
    <property type="entry name" value="EFh"/>
    <property type="match status" value="2"/>
</dbReference>
<keyword evidence="1" id="KW-0106">Calcium</keyword>
<dbReference type="InterPro" id="IPR011992">
    <property type="entry name" value="EF-hand-dom_pair"/>
</dbReference>
<dbReference type="AlphaFoldDB" id="A0AAN8F796"/>
<sequence>MQNNSVTEVRIVLKPLFCTLSLLEPDTPQNKLELVFHVYDSDANGFLDKIEIDGIIEQMMDVARHQQWDTIELEPILRQMMADIDSNNDGIVSLEEWRRGGLTNIPLLVLLGFD</sequence>
<dbReference type="CDD" id="cd00051">
    <property type="entry name" value="EFh"/>
    <property type="match status" value="1"/>
</dbReference>
<dbReference type="SUPFAM" id="SSF47473">
    <property type="entry name" value="EF-hand"/>
    <property type="match status" value="1"/>
</dbReference>
<dbReference type="PROSITE" id="PS00018">
    <property type="entry name" value="EF_HAND_1"/>
    <property type="match status" value="2"/>
</dbReference>
<keyword evidence="4" id="KW-1185">Reference proteome</keyword>
<feature type="non-terminal residue" evidence="3">
    <location>
        <position position="114"/>
    </location>
</feature>
<dbReference type="InterPro" id="IPR018247">
    <property type="entry name" value="EF_Hand_1_Ca_BS"/>
</dbReference>
<organism evidence="3 4">
    <name type="scientific">Trichostrongylus colubriformis</name>
    <name type="common">Black scour worm</name>
    <dbReference type="NCBI Taxonomy" id="6319"/>
    <lineage>
        <taxon>Eukaryota</taxon>
        <taxon>Metazoa</taxon>
        <taxon>Ecdysozoa</taxon>
        <taxon>Nematoda</taxon>
        <taxon>Chromadorea</taxon>
        <taxon>Rhabditida</taxon>
        <taxon>Rhabditina</taxon>
        <taxon>Rhabditomorpha</taxon>
        <taxon>Strongyloidea</taxon>
        <taxon>Trichostrongylidae</taxon>
        <taxon>Trichostrongylus</taxon>
    </lineage>
</organism>
<feature type="domain" description="EF-hand" evidence="2">
    <location>
        <begin position="27"/>
        <end position="62"/>
    </location>
</feature>
<protein>
    <recommendedName>
        <fullName evidence="2">EF-hand domain-containing protein</fullName>
    </recommendedName>
</protein>
<evidence type="ECO:0000313" key="4">
    <source>
        <dbReference type="Proteomes" id="UP001331761"/>
    </source>
</evidence>
<feature type="domain" description="EF-hand" evidence="2">
    <location>
        <begin position="72"/>
        <end position="107"/>
    </location>
</feature>
<dbReference type="Proteomes" id="UP001331761">
    <property type="component" value="Unassembled WGS sequence"/>
</dbReference>
<name>A0AAN8F796_TRICO</name>
<dbReference type="GO" id="GO:0005509">
    <property type="term" value="F:calcium ion binding"/>
    <property type="evidence" value="ECO:0007669"/>
    <property type="project" value="InterPro"/>
</dbReference>
<gene>
    <name evidence="3" type="ORF">GCK32_019322</name>
</gene>
<comment type="caution">
    <text evidence="3">The sequence shown here is derived from an EMBL/GenBank/DDBJ whole genome shotgun (WGS) entry which is preliminary data.</text>
</comment>
<proteinExistence type="predicted"/>
<dbReference type="EMBL" id="WIXE01017481">
    <property type="protein sequence ID" value="KAK5971705.1"/>
    <property type="molecule type" value="Genomic_DNA"/>
</dbReference>
<dbReference type="Gene3D" id="1.10.238.10">
    <property type="entry name" value="EF-hand"/>
    <property type="match status" value="1"/>
</dbReference>
<reference evidence="3 4" key="1">
    <citation type="submission" date="2019-10" db="EMBL/GenBank/DDBJ databases">
        <title>Assembly and Annotation for the nematode Trichostrongylus colubriformis.</title>
        <authorList>
            <person name="Martin J."/>
        </authorList>
    </citation>
    <scope>NUCLEOTIDE SEQUENCE [LARGE SCALE GENOMIC DNA]</scope>
    <source>
        <strain evidence="3">G859</strain>
        <tissue evidence="3">Whole worm</tissue>
    </source>
</reference>
<accession>A0AAN8F796</accession>
<evidence type="ECO:0000256" key="1">
    <source>
        <dbReference type="ARBA" id="ARBA00022837"/>
    </source>
</evidence>
<dbReference type="PROSITE" id="PS50222">
    <property type="entry name" value="EF_HAND_2"/>
    <property type="match status" value="2"/>
</dbReference>